<evidence type="ECO:0008006" key="3">
    <source>
        <dbReference type="Google" id="ProtNLM"/>
    </source>
</evidence>
<name>A0ABP8EWV7_9MICO</name>
<dbReference type="InterPro" id="IPR036852">
    <property type="entry name" value="Peptidase_S8/S53_dom_sf"/>
</dbReference>
<accession>A0ABP8EWV7</accession>
<dbReference type="Proteomes" id="UP001499841">
    <property type="component" value="Unassembled WGS sequence"/>
</dbReference>
<dbReference type="EMBL" id="BAABBA010000012">
    <property type="protein sequence ID" value="GAA4288253.1"/>
    <property type="molecule type" value="Genomic_DNA"/>
</dbReference>
<proteinExistence type="predicted"/>
<evidence type="ECO:0000313" key="1">
    <source>
        <dbReference type="EMBL" id="GAA4288253.1"/>
    </source>
</evidence>
<gene>
    <name evidence="1" type="ORF">GCM10022262_26130</name>
</gene>
<protein>
    <recommendedName>
        <fullName evidence="3">Peptidase S8/S53 domain-containing protein</fullName>
    </recommendedName>
</protein>
<evidence type="ECO:0000313" key="2">
    <source>
        <dbReference type="Proteomes" id="UP001499841"/>
    </source>
</evidence>
<sequence length="59" mass="5892">MAAPHVAGVAALWWEEALTTALPGTAATVTARLLANSDITALAPGVEVADRGVGIVRAP</sequence>
<organism evidence="1 2">
    <name type="scientific">Georgenia daeguensis</name>
    <dbReference type="NCBI Taxonomy" id="908355"/>
    <lineage>
        <taxon>Bacteria</taxon>
        <taxon>Bacillati</taxon>
        <taxon>Actinomycetota</taxon>
        <taxon>Actinomycetes</taxon>
        <taxon>Micrococcales</taxon>
        <taxon>Bogoriellaceae</taxon>
        <taxon>Georgenia</taxon>
    </lineage>
</organism>
<dbReference type="SUPFAM" id="SSF52743">
    <property type="entry name" value="Subtilisin-like"/>
    <property type="match status" value="1"/>
</dbReference>
<dbReference type="Gene3D" id="3.40.50.200">
    <property type="entry name" value="Peptidase S8/S53 domain"/>
    <property type="match status" value="1"/>
</dbReference>
<reference evidence="2" key="1">
    <citation type="journal article" date="2019" name="Int. J. Syst. Evol. Microbiol.">
        <title>The Global Catalogue of Microorganisms (GCM) 10K type strain sequencing project: providing services to taxonomists for standard genome sequencing and annotation.</title>
        <authorList>
            <consortium name="The Broad Institute Genomics Platform"/>
            <consortium name="The Broad Institute Genome Sequencing Center for Infectious Disease"/>
            <person name="Wu L."/>
            <person name="Ma J."/>
        </authorList>
    </citation>
    <scope>NUCLEOTIDE SEQUENCE [LARGE SCALE GENOMIC DNA]</scope>
    <source>
        <strain evidence="2">JCM 17459</strain>
    </source>
</reference>
<keyword evidence="2" id="KW-1185">Reference proteome</keyword>
<comment type="caution">
    <text evidence="1">The sequence shown here is derived from an EMBL/GenBank/DDBJ whole genome shotgun (WGS) entry which is preliminary data.</text>
</comment>